<accession>A0A381XC67</accession>
<dbReference type="SUPFAM" id="SSF69349">
    <property type="entry name" value="Phage fibre proteins"/>
    <property type="match status" value="1"/>
</dbReference>
<evidence type="ECO:0008006" key="2">
    <source>
        <dbReference type="Google" id="ProtNLM"/>
    </source>
</evidence>
<gene>
    <name evidence="1" type="ORF">METZ01_LOCUS115193</name>
</gene>
<evidence type="ECO:0000313" key="1">
    <source>
        <dbReference type="EMBL" id="SVA62339.1"/>
    </source>
</evidence>
<name>A0A381XC67_9ZZZZ</name>
<sequence length="393" mass="42670">TSLTTDGTPADFKGKKIPASEYNKQNESGIAQDPTKFLKPFQLRLLNTLLEQGLVTKEFIDEFRGTSTASARRELPSSVFGISTPGPVDKTIGAPKGYVGVSDSPAHVYRSRLGGTTFVMDDGNDKILRKTSAGEGPPEYANVSLNEKNGSRELPHNELVRIRTRTGHQLLLHNTEDLIYIANSKGSAWIELTSDGKIDVYAKDSMSLHTQNDLNFTADRNITIEAGANIDLKASGSYSVLDGEPKLRKGNIQIETLNDFKCLFGGNQWVTTIGNTEYKTNGETKITSGGGSHIKSGGNHLETAPQIHMNGPMASASQIVSPLNTHILPGVPTNNALGTLSQRAPMHEPWNHHENSNPLAFKIVLTDRDNVVTAVNPLTFVPTADPFKKEAKK</sequence>
<dbReference type="EMBL" id="UINC01014645">
    <property type="protein sequence ID" value="SVA62339.1"/>
    <property type="molecule type" value="Genomic_DNA"/>
</dbReference>
<protein>
    <recommendedName>
        <fullName evidence="2">DUF2345 domain-containing protein</fullName>
    </recommendedName>
</protein>
<feature type="non-terminal residue" evidence="1">
    <location>
        <position position="1"/>
    </location>
</feature>
<proteinExistence type="predicted"/>
<dbReference type="AlphaFoldDB" id="A0A381XC67"/>
<organism evidence="1">
    <name type="scientific">marine metagenome</name>
    <dbReference type="NCBI Taxonomy" id="408172"/>
    <lineage>
        <taxon>unclassified sequences</taxon>
        <taxon>metagenomes</taxon>
        <taxon>ecological metagenomes</taxon>
    </lineage>
</organism>
<reference evidence="1" key="1">
    <citation type="submission" date="2018-05" db="EMBL/GenBank/DDBJ databases">
        <authorList>
            <person name="Lanie J.A."/>
            <person name="Ng W.-L."/>
            <person name="Kazmierczak K.M."/>
            <person name="Andrzejewski T.M."/>
            <person name="Davidsen T.M."/>
            <person name="Wayne K.J."/>
            <person name="Tettelin H."/>
            <person name="Glass J.I."/>
            <person name="Rusch D."/>
            <person name="Podicherti R."/>
            <person name="Tsui H.-C.T."/>
            <person name="Winkler M.E."/>
        </authorList>
    </citation>
    <scope>NUCLEOTIDE SEQUENCE</scope>
</reference>